<feature type="domain" description="DUF4283" evidence="2">
    <location>
        <begin position="93"/>
        <end position="174"/>
    </location>
</feature>
<evidence type="ECO:0000256" key="1">
    <source>
        <dbReference type="SAM" id="MobiDB-lite"/>
    </source>
</evidence>
<evidence type="ECO:0000313" key="3">
    <source>
        <dbReference type="EMBL" id="GAV92187.1"/>
    </source>
</evidence>
<comment type="caution">
    <text evidence="3">The sequence shown here is derived from an EMBL/GenBank/DDBJ whole genome shotgun (WGS) entry which is preliminary data.</text>
</comment>
<sequence>MVDRAHAVYHDKGKGILVEDTLSADNFPPLVQASGESLPPPGHPQAASHTPQWRRLFQQTHRLDERLSFHEPKMENGVCIVEPPDEVFEVGVKSWANTLVGYFVGKRIPFKVVKEQLEKKWGKWGSVKVISGANGNFLFKFDNSATCDLVLSNGPWEVWGAYLALRRWEEGMSLSKDSFSSIPVWVKLAKVPPELWTRPGLSYVARALGVPLCMDAATSAGNRLNFARVCVEMKASSSFPNSFKVRCRSGILAEVMVQYVWKPSVCSACRVFDHSSKQCNLIEDKTLPAQAEGEVNVQILPQKEPVTREGSDLENAMTQGEPNTHVVEVPQPNEPSLPHEVTTHTVDPVDTVPLRDEVKDPITPHKGPAMRPTSLRHIPPAADFRYVKGSGKKKKKKRDASREGLTPSR</sequence>
<accession>A0A1Q3DI59</accession>
<keyword evidence="4" id="KW-1185">Reference proteome</keyword>
<organism evidence="3 4">
    <name type="scientific">Cephalotus follicularis</name>
    <name type="common">Albany pitcher plant</name>
    <dbReference type="NCBI Taxonomy" id="3775"/>
    <lineage>
        <taxon>Eukaryota</taxon>
        <taxon>Viridiplantae</taxon>
        <taxon>Streptophyta</taxon>
        <taxon>Embryophyta</taxon>
        <taxon>Tracheophyta</taxon>
        <taxon>Spermatophyta</taxon>
        <taxon>Magnoliopsida</taxon>
        <taxon>eudicotyledons</taxon>
        <taxon>Gunneridae</taxon>
        <taxon>Pentapetalae</taxon>
        <taxon>rosids</taxon>
        <taxon>fabids</taxon>
        <taxon>Oxalidales</taxon>
        <taxon>Cephalotaceae</taxon>
        <taxon>Cephalotus</taxon>
    </lineage>
</organism>
<dbReference type="OrthoDB" id="1939300at2759"/>
<dbReference type="PANTHER" id="PTHR31286:SF180">
    <property type="entry name" value="OS10G0362600 PROTEIN"/>
    <property type="match status" value="1"/>
</dbReference>
<reference evidence="4" key="1">
    <citation type="submission" date="2016-04" db="EMBL/GenBank/DDBJ databases">
        <title>Cephalotus genome sequencing.</title>
        <authorList>
            <person name="Fukushima K."/>
            <person name="Hasebe M."/>
            <person name="Fang X."/>
        </authorList>
    </citation>
    <scope>NUCLEOTIDE SEQUENCE [LARGE SCALE GENOMIC DNA]</scope>
    <source>
        <strain evidence="4">cv. St1</strain>
    </source>
</reference>
<dbReference type="AlphaFoldDB" id="A0A1Q3DI59"/>
<feature type="compositionally biased region" description="Basic residues" evidence="1">
    <location>
        <begin position="390"/>
        <end position="399"/>
    </location>
</feature>
<dbReference type="InterPro" id="IPR025558">
    <property type="entry name" value="DUF4283"/>
</dbReference>
<dbReference type="InterPro" id="IPR040256">
    <property type="entry name" value="At4g02000-like"/>
</dbReference>
<proteinExistence type="predicted"/>
<dbReference type="Proteomes" id="UP000187406">
    <property type="component" value="Unassembled WGS sequence"/>
</dbReference>
<feature type="region of interest" description="Disordered" evidence="1">
    <location>
        <begin position="32"/>
        <end position="51"/>
    </location>
</feature>
<evidence type="ECO:0000313" key="4">
    <source>
        <dbReference type="Proteomes" id="UP000187406"/>
    </source>
</evidence>
<dbReference type="EMBL" id="BDDD01009045">
    <property type="protein sequence ID" value="GAV92187.1"/>
    <property type="molecule type" value="Genomic_DNA"/>
</dbReference>
<evidence type="ECO:0000259" key="2">
    <source>
        <dbReference type="Pfam" id="PF14111"/>
    </source>
</evidence>
<feature type="region of interest" description="Disordered" evidence="1">
    <location>
        <begin position="356"/>
        <end position="409"/>
    </location>
</feature>
<dbReference type="PANTHER" id="PTHR31286">
    <property type="entry name" value="GLYCINE-RICH CELL WALL STRUCTURAL PROTEIN 1.8-LIKE"/>
    <property type="match status" value="1"/>
</dbReference>
<gene>
    <name evidence="3" type="ORF">CFOL_v3_35568</name>
</gene>
<name>A0A1Q3DI59_CEPFO</name>
<dbReference type="InParanoid" id="A0A1Q3DI59"/>
<dbReference type="Pfam" id="PF14111">
    <property type="entry name" value="DUF4283"/>
    <property type="match status" value="1"/>
</dbReference>
<protein>
    <submittedName>
        <fullName evidence="3">DUF4283 domain-containing protein</fullName>
    </submittedName>
</protein>